<evidence type="ECO:0000256" key="1">
    <source>
        <dbReference type="ARBA" id="ARBA00004141"/>
    </source>
</evidence>
<dbReference type="InterPro" id="IPR043203">
    <property type="entry name" value="VGCC_Ca_Na"/>
</dbReference>
<reference evidence="7 8" key="1">
    <citation type="submission" date="2024-02" db="EMBL/GenBank/DDBJ databases">
        <authorList>
            <person name="Chen Y."/>
            <person name="Shah S."/>
            <person name="Dougan E. K."/>
            <person name="Thang M."/>
            <person name="Chan C."/>
        </authorList>
    </citation>
    <scope>NUCLEOTIDE SEQUENCE [LARGE SCALE GENOMIC DNA]</scope>
</reference>
<organism evidence="7 8">
    <name type="scientific">Durusdinium trenchii</name>
    <dbReference type="NCBI Taxonomy" id="1381693"/>
    <lineage>
        <taxon>Eukaryota</taxon>
        <taxon>Sar</taxon>
        <taxon>Alveolata</taxon>
        <taxon>Dinophyceae</taxon>
        <taxon>Suessiales</taxon>
        <taxon>Symbiodiniaceae</taxon>
        <taxon>Durusdinium</taxon>
    </lineage>
</organism>
<evidence type="ECO:0000256" key="5">
    <source>
        <dbReference type="SAM" id="Phobius"/>
    </source>
</evidence>
<evidence type="ECO:0000313" key="7">
    <source>
        <dbReference type="EMBL" id="CAK8991758.1"/>
    </source>
</evidence>
<dbReference type="Gene3D" id="1.10.238.10">
    <property type="entry name" value="EF-hand"/>
    <property type="match status" value="1"/>
</dbReference>
<keyword evidence="7" id="KW-0406">Ion transport</keyword>
<name>A0ABP0HPU5_9DINO</name>
<comment type="subcellular location">
    <subcellularLocation>
        <location evidence="1">Membrane</location>
        <topology evidence="1">Multi-pass membrane protein</topology>
    </subcellularLocation>
</comment>
<evidence type="ECO:0000256" key="2">
    <source>
        <dbReference type="ARBA" id="ARBA00022692"/>
    </source>
</evidence>
<dbReference type="GO" id="GO:0034220">
    <property type="term" value="P:monoatomic ion transmembrane transport"/>
    <property type="evidence" value="ECO:0007669"/>
    <property type="project" value="UniProtKB-KW"/>
</dbReference>
<feature type="transmembrane region" description="Helical" evidence="5">
    <location>
        <begin position="145"/>
        <end position="168"/>
    </location>
</feature>
<keyword evidence="4 5" id="KW-0472">Membrane</keyword>
<comment type="caution">
    <text evidence="7">The sequence shown here is derived from an EMBL/GenBank/DDBJ whole genome shotgun (WGS) entry which is preliminary data.</text>
</comment>
<evidence type="ECO:0000313" key="8">
    <source>
        <dbReference type="Proteomes" id="UP001642464"/>
    </source>
</evidence>
<keyword evidence="7" id="KW-0407">Ion channel</keyword>
<dbReference type="PANTHER" id="PTHR10037:SF62">
    <property type="entry name" value="SODIUM CHANNEL PROTEIN 60E"/>
    <property type="match status" value="1"/>
</dbReference>
<dbReference type="PANTHER" id="PTHR10037">
    <property type="entry name" value="VOLTAGE-GATED CATION CHANNEL CALCIUM AND SODIUM"/>
    <property type="match status" value="1"/>
</dbReference>
<dbReference type="InterPro" id="IPR002048">
    <property type="entry name" value="EF_hand_dom"/>
</dbReference>
<keyword evidence="3 5" id="KW-1133">Transmembrane helix</keyword>
<keyword evidence="2 5" id="KW-0812">Transmembrane</keyword>
<dbReference type="SMART" id="SM00054">
    <property type="entry name" value="EFh"/>
    <property type="match status" value="2"/>
</dbReference>
<evidence type="ECO:0000259" key="6">
    <source>
        <dbReference type="PROSITE" id="PS50222"/>
    </source>
</evidence>
<keyword evidence="7" id="KW-0813">Transport</keyword>
<feature type="transmembrane region" description="Helical" evidence="5">
    <location>
        <begin position="180"/>
        <end position="201"/>
    </location>
</feature>
<keyword evidence="8" id="KW-1185">Reference proteome</keyword>
<dbReference type="InterPro" id="IPR027359">
    <property type="entry name" value="Volt_channel_dom_sf"/>
</dbReference>
<dbReference type="SUPFAM" id="SSF81324">
    <property type="entry name" value="Voltage-gated potassium channels"/>
    <property type="match status" value="1"/>
</dbReference>
<feature type="domain" description="EF-hand" evidence="6">
    <location>
        <begin position="464"/>
        <end position="499"/>
    </location>
</feature>
<dbReference type="Gene3D" id="1.20.120.350">
    <property type="entry name" value="Voltage-gated potassium channels. Chain C"/>
    <property type="match status" value="1"/>
</dbReference>
<dbReference type="EMBL" id="CAXAMM010001381">
    <property type="protein sequence ID" value="CAK8991758.1"/>
    <property type="molecule type" value="Genomic_DNA"/>
</dbReference>
<feature type="transmembrane region" description="Helical" evidence="5">
    <location>
        <begin position="288"/>
        <end position="307"/>
    </location>
</feature>
<accession>A0ABP0HPU5</accession>
<dbReference type="InterPro" id="IPR011992">
    <property type="entry name" value="EF-hand-dom_pair"/>
</dbReference>
<dbReference type="Gene3D" id="1.10.287.70">
    <property type="match status" value="1"/>
</dbReference>
<gene>
    <name evidence="7" type="ORF">SCF082_LOCUS2797</name>
</gene>
<sequence length="538" mass="60277">MSMAPAFASSQKPDDIIDVSLEIPVVQGDTSHRLDELLLLHEQRLVHAMEEGFSRIQALVGGSVNVTVMEPSAPVKAPTVGEADITTQDVGGASRQVTADGTFSRRLSVLGEKEDGEDVSLFQRLSREAKPTWWQVPLRRLVRSWVFEIFFAAVIFTNSIFIAYQVEIAARNLGSKPDSVLFLIASAYTFLFTFEWIVRIAAWGPRVFCGEDWHWMALDTAVVLSSLFEFALELPMHQEHSSSTISNMRLLRVLRVAKVTRALRIVRVVKFVRSLKSLLFCIGRTIRALAWSAVLLMLIIFVFGLIFTDITTEFLSNPENTNLSQKHIEEMLGFFPERFGGLELSMHTLYASITGGFTWVEARDFFGKISLVWGLLFEAYIAFCLFAVLNVMTGVFCHSAIESADKDHELNLQMLAVERQKYFRAVKRLFARLDQDSDGGITAEEFEVALQDAALINVFDALEISVADAWNLFRTLDSDGDAHVGPQEFVDGCLRLKGPARSIDVVCIKRDLNLLHQKLDTQVAAWTSTCAKNDAPHL</sequence>
<dbReference type="PROSITE" id="PS50222">
    <property type="entry name" value="EF_HAND_2"/>
    <property type="match status" value="2"/>
</dbReference>
<proteinExistence type="predicted"/>
<evidence type="ECO:0000256" key="4">
    <source>
        <dbReference type="ARBA" id="ARBA00023136"/>
    </source>
</evidence>
<feature type="transmembrane region" description="Helical" evidence="5">
    <location>
        <begin position="372"/>
        <end position="396"/>
    </location>
</feature>
<dbReference type="Pfam" id="PF00520">
    <property type="entry name" value="Ion_trans"/>
    <property type="match status" value="1"/>
</dbReference>
<evidence type="ECO:0000256" key="3">
    <source>
        <dbReference type="ARBA" id="ARBA00022989"/>
    </source>
</evidence>
<dbReference type="InterPro" id="IPR005821">
    <property type="entry name" value="Ion_trans_dom"/>
</dbReference>
<dbReference type="SUPFAM" id="SSF47473">
    <property type="entry name" value="EF-hand"/>
    <property type="match status" value="1"/>
</dbReference>
<dbReference type="Proteomes" id="UP001642464">
    <property type="component" value="Unassembled WGS sequence"/>
</dbReference>
<feature type="domain" description="EF-hand" evidence="6">
    <location>
        <begin position="421"/>
        <end position="456"/>
    </location>
</feature>
<protein>
    <submittedName>
        <fullName evidence="7">Sodium channel protein type 4 subunit alpha B (Voltage-gated sodium channel subunit alpha Nav1.4b)</fullName>
    </submittedName>
</protein>